<dbReference type="Proteomes" id="UP001299608">
    <property type="component" value="Unassembled WGS sequence"/>
</dbReference>
<dbReference type="SUPFAM" id="SSF56784">
    <property type="entry name" value="HAD-like"/>
    <property type="match status" value="1"/>
</dbReference>
<protein>
    <submittedName>
        <fullName evidence="5">HAD family hydrolase</fullName>
    </submittedName>
</protein>
<comment type="caution">
    <text evidence="5">The sequence shown here is derived from an EMBL/GenBank/DDBJ whole genome shotgun (WGS) entry which is preliminary data.</text>
</comment>
<sequence>MTALLFDVDDTLYDQLEPFRLACGQVLGTDFRADYERLFVRSRYYSELVFNQSESGRMTMEDMYVYRLVHAFADLGLHLAPRDALRLQHAYGTYQERIKLLPGMAGILSAAQAEGALLGLLTNGPSVHQRDKIRVLGLGQWIEESHVFISAEIGAAKPDIRAFRKVQEALGLDAGHIYYIGDSFANDVAGAKRAGWKAVWLNRRHHAVPGRDDHPDSRLDAGSGITPDFTAAGAEELAGIVRGILKD</sequence>
<evidence type="ECO:0000256" key="1">
    <source>
        <dbReference type="ARBA" id="ARBA00001946"/>
    </source>
</evidence>
<dbReference type="PANTHER" id="PTHR46470">
    <property type="entry name" value="N-ACYLNEURAMINATE-9-PHOSPHATASE"/>
    <property type="match status" value="1"/>
</dbReference>
<gene>
    <name evidence="5" type="ORF">L0N08_01945</name>
</gene>
<reference evidence="5" key="1">
    <citation type="submission" date="2022-01" db="EMBL/GenBank/DDBJ databases">
        <title>Collection of gut derived symbiotic bacterial strains cultured from healthy donors.</title>
        <authorList>
            <person name="Lin H."/>
            <person name="Kohout C."/>
            <person name="Waligurski E."/>
            <person name="Pamer E.G."/>
        </authorList>
    </citation>
    <scope>NUCLEOTIDE SEQUENCE</scope>
    <source>
        <strain evidence="5">DFI.6.55</strain>
    </source>
</reference>
<dbReference type="SFLD" id="SFLDS00003">
    <property type="entry name" value="Haloacid_Dehalogenase"/>
    <property type="match status" value="1"/>
</dbReference>
<evidence type="ECO:0000256" key="4">
    <source>
        <dbReference type="ARBA" id="ARBA00022842"/>
    </source>
</evidence>
<evidence type="ECO:0000256" key="3">
    <source>
        <dbReference type="ARBA" id="ARBA00022801"/>
    </source>
</evidence>
<proteinExistence type="predicted"/>
<evidence type="ECO:0000256" key="2">
    <source>
        <dbReference type="ARBA" id="ARBA00022723"/>
    </source>
</evidence>
<dbReference type="GO" id="GO:0044281">
    <property type="term" value="P:small molecule metabolic process"/>
    <property type="evidence" value="ECO:0007669"/>
    <property type="project" value="UniProtKB-ARBA"/>
</dbReference>
<dbReference type="PANTHER" id="PTHR46470:SF2">
    <property type="entry name" value="GLYCERALDEHYDE 3-PHOSPHATE PHOSPHATASE"/>
    <property type="match status" value="1"/>
</dbReference>
<dbReference type="InterPro" id="IPR023214">
    <property type="entry name" value="HAD_sf"/>
</dbReference>
<dbReference type="AlphaFoldDB" id="A0AAW5BMT6"/>
<dbReference type="Gene3D" id="1.10.150.240">
    <property type="entry name" value="Putative phosphatase, domain 2"/>
    <property type="match status" value="1"/>
</dbReference>
<dbReference type="RefSeq" id="WP_118711517.1">
    <property type="nucleotide sequence ID" value="NZ_JAKNGE010000002.1"/>
</dbReference>
<comment type="cofactor">
    <cofactor evidence="1">
        <name>Mg(2+)</name>
        <dbReference type="ChEBI" id="CHEBI:18420"/>
    </cofactor>
</comment>
<dbReference type="InterPro" id="IPR051400">
    <property type="entry name" value="HAD-like_hydrolase"/>
</dbReference>
<dbReference type="EMBL" id="JAKNGE010000002">
    <property type="protein sequence ID" value="MCG4744169.1"/>
    <property type="molecule type" value="Genomic_DNA"/>
</dbReference>
<dbReference type="NCBIfam" id="TIGR01549">
    <property type="entry name" value="HAD-SF-IA-v1"/>
    <property type="match status" value="1"/>
</dbReference>
<accession>A0AAW5BMT6</accession>
<dbReference type="InterPro" id="IPR023198">
    <property type="entry name" value="PGP-like_dom2"/>
</dbReference>
<dbReference type="InterPro" id="IPR036412">
    <property type="entry name" value="HAD-like_sf"/>
</dbReference>
<dbReference type="GO" id="GO:0016791">
    <property type="term" value="F:phosphatase activity"/>
    <property type="evidence" value="ECO:0007669"/>
    <property type="project" value="TreeGrafter"/>
</dbReference>
<keyword evidence="4" id="KW-0460">Magnesium</keyword>
<organism evidence="5 6">
    <name type="scientific">Enterocloster aldenensis</name>
    <dbReference type="NCBI Taxonomy" id="358742"/>
    <lineage>
        <taxon>Bacteria</taxon>
        <taxon>Bacillati</taxon>
        <taxon>Bacillota</taxon>
        <taxon>Clostridia</taxon>
        <taxon>Lachnospirales</taxon>
        <taxon>Lachnospiraceae</taxon>
        <taxon>Enterocloster</taxon>
    </lineage>
</organism>
<dbReference type="NCBIfam" id="TIGR01509">
    <property type="entry name" value="HAD-SF-IA-v3"/>
    <property type="match status" value="1"/>
</dbReference>
<dbReference type="InterPro" id="IPR006439">
    <property type="entry name" value="HAD-SF_hydro_IA"/>
</dbReference>
<dbReference type="SFLD" id="SFLDG01129">
    <property type="entry name" value="C1.5:_HAD__Beta-PGM__Phosphata"/>
    <property type="match status" value="1"/>
</dbReference>
<evidence type="ECO:0000313" key="6">
    <source>
        <dbReference type="Proteomes" id="UP001299608"/>
    </source>
</evidence>
<keyword evidence="3 5" id="KW-0378">Hydrolase</keyword>
<keyword evidence="2" id="KW-0479">Metal-binding</keyword>
<dbReference type="GO" id="GO:0046872">
    <property type="term" value="F:metal ion binding"/>
    <property type="evidence" value="ECO:0007669"/>
    <property type="project" value="UniProtKB-KW"/>
</dbReference>
<evidence type="ECO:0000313" key="5">
    <source>
        <dbReference type="EMBL" id="MCG4744169.1"/>
    </source>
</evidence>
<dbReference type="Pfam" id="PF00702">
    <property type="entry name" value="Hydrolase"/>
    <property type="match status" value="1"/>
</dbReference>
<dbReference type="Gene3D" id="3.40.50.1000">
    <property type="entry name" value="HAD superfamily/HAD-like"/>
    <property type="match status" value="1"/>
</dbReference>
<name>A0AAW5BMT6_9FIRM</name>
<dbReference type="PRINTS" id="PR00413">
    <property type="entry name" value="HADHALOGNASE"/>
</dbReference>